<name>A0AA87Z6Q4_FICCA</name>
<feature type="compositionally biased region" description="Polar residues" evidence="1">
    <location>
        <begin position="40"/>
        <end position="50"/>
    </location>
</feature>
<comment type="caution">
    <text evidence="2">The sequence shown here is derived from an EMBL/GenBank/DDBJ whole genome shotgun (WGS) entry which is preliminary data.</text>
</comment>
<protein>
    <submittedName>
        <fullName evidence="2">Uncharacterized protein</fullName>
    </submittedName>
</protein>
<keyword evidence="3" id="KW-1185">Reference proteome</keyword>
<feature type="region of interest" description="Disordered" evidence="1">
    <location>
        <begin position="1"/>
        <end position="72"/>
    </location>
</feature>
<evidence type="ECO:0000313" key="3">
    <source>
        <dbReference type="Proteomes" id="UP001187192"/>
    </source>
</evidence>
<gene>
    <name evidence="2" type="ORF">TIFTF001_044009</name>
</gene>
<reference evidence="2" key="1">
    <citation type="submission" date="2023-07" db="EMBL/GenBank/DDBJ databases">
        <title>draft genome sequence of fig (Ficus carica).</title>
        <authorList>
            <person name="Takahashi T."/>
            <person name="Nishimura K."/>
        </authorList>
    </citation>
    <scope>NUCLEOTIDE SEQUENCE</scope>
</reference>
<accession>A0AA87Z6Q4</accession>
<dbReference type="AlphaFoldDB" id="A0AA87Z6Q4"/>
<sequence>MGGGRSQKLKDISLPEREELKAVNRPPTKQQMVRKGSGVRGNSKTDSSTWGLVERKSRGMNRNRGMREHHSYREHRCKVNQLGLLCNGSKGESNWTDTPN</sequence>
<dbReference type="Proteomes" id="UP001187192">
    <property type="component" value="Unassembled WGS sequence"/>
</dbReference>
<dbReference type="EMBL" id="BTGU01003087">
    <property type="protein sequence ID" value="GMN26510.1"/>
    <property type="molecule type" value="Genomic_DNA"/>
</dbReference>
<organism evidence="2 3">
    <name type="scientific">Ficus carica</name>
    <name type="common">Common fig</name>
    <dbReference type="NCBI Taxonomy" id="3494"/>
    <lineage>
        <taxon>Eukaryota</taxon>
        <taxon>Viridiplantae</taxon>
        <taxon>Streptophyta</taxon>
        <taxon>Embryophyta</taxon>
        <taxon>Tracheophyta</taxon>
        <taxon>Spermatophyta</taxon>
        <taxon>Magnoliopsida</taxon>
        <taxon>eudicotyledons</taxon>
        <taxon>Gunneridae</taxon>
        <taxon>Pentapetalae</taxon>
        <taxon>rosids</taxon>
        <taxon>fabids</taxon>
        <taxon>Rosales</taxon>
        <taxon>Moraceae</taxon>
        <taxon>Ficeae</taxon>
        <taxon>Ficus</taxon>
    </lineage>
</organism>
<feature type="compositionally biased region" description="Basic and acidic residues" evidence="1">
    <location>
        <begin position="8"/>
        <end position="22"/>
    </location>
</feature>
<evidence type="ECO:0000313" key="2">
    <source>
        <dbReference type="EMBL" id="GMN26510.1"/>
    </source>
</evidence>
<evidence type="ECO:0000256" key="1">
    <source>
        <dbReference type="SAM" id="MobiDB-lite"/>
    </source>
</evidence>
<proteinExistence type="predicted"/>